<gene>
    <name evidence="2" type="ORF">AMTR_s00145p00093780</name>
</gene>
<name>W1PE24_AMBTC</name>
<dbReference type="HOGENOM" id="CLU_2472114_0_0_1"/>
<dbReference type="Proteomes" id="UP000017836">
    <property type="component" value="Unassembled WGS sequence"/>
</dbReference>
<accession>W1PE24</accession>
<dbReference type="Gramene" id="ERN05964">
    <property type="protein sequence ID" value="ERN05964"/>
    <property type="gene ID" value="AMTR_s00145p00093780"/>
</dbReference>
<reference evidence="3" key="1">
    <citation type="journal article" date="2013" name="Science">
        <title>The Amborella genome and the evolution of flowering plants.</title>
        <authorList>
            <consortium name="Amborella Genome Project"/>
        </authorList>
    </citation>
    <scope>NUCLEOTIDE SEQUENCE [LARGE SCALE GENOMIC DNA]</scope>
</reference>
<sequence length="88" mass="9061">MERLSSTTHAKGVAQPNSCEDVMGVPTGSGLSSGQAARLERGKRTPLTTSASAVPEGEWRLEYGSGVLSSVLVGSSGPKPLDCSELQD</sequence>
<evidence type="ECO:0000313" key="2">
    <source>
        <dbReference type="EMBL" id="ERN05964.1"/>
    </source>
</evidence>
<organism evidence="2 3">
    <name type="scientific">Amborella trichopoda</name>
    <dbReference type="NCBI Taxonomy" id="13333"/>
    <lineage>
        <taxon>Eukaryota</taxon>
        <taxon>Viridiplantae</taxon>
        <taxon>Streptophyta</taxon>
        <taxon>Embryophyta</taxon>
        <taxon>Tracheophyta</taxon>
        <taxon>Spermatophyta</taxon>
        <taxon>Magnoliopsida</taxon>
        <taxon>Amborellales</taxon>
        <taxon>Amborellaceae</taxon>
        <taxon>Amborella</taxon>
    </lineage>
</organism>
<evidence type="ECO:0000256" key="1">
    <source>
        <dbReference type="SAM" id="MobiDB-lite"/>
    </source>
</evidence>
<dbReference type="EMBL" id="KI393970">
    <property type="protein sequence ID" value="ERN05964.1"/>
    <property type="molecule type" value="Genomic_DNA"/>
</dbReference>
<protein>
    <submittedName>
        <fullName evidence="2">Uncharacterized protein</fullName>
    </submittedName>
</protein>
<dbReference type="AlphaFoldDB" id="W1PE24"/>
<evidence type="ECO:0000313" key="3">
    <source>
        <dbReference type="Proteomes" id="UP000017836"/>
    </source>
</evidence>
<keyword evidence="3" id="KW-1185">Reference proteome</keyword>
<proteinExistence type="predicted"/>
<feature type="region of interest" description="Disordered" evidence="1">
    <location>
        <begin position="1"/>
        <end position="51"/>
    </location>
</feature>